<evidence type="ECO:0000256" key="2">
    <source>
        <dbReference type="ARBA" id="ARBA00022670"/>
    </source>
</evidence>
<sequence length="400" mass="46468">MLILLWLIVPDLINQFFFLLVGFVSFRLSSIVTAPEHTDVEFLKILIENMASVIYDEHKGYCITNEPTNKVNDNEGMINNGLQALPWNLYLPEETDDSSSAPDNTPTPPPKPLTKQEKREAKQLKKINASRRRKLKREQELDNKEETKFPDFKPYLAKQELKSLFGSIVKRTCQDPKTDTKILQYRSIALYKSDLEHILPGEWLNDNNISLIYELVVQLFIKHGRKFSNQIQLLYPSLIQLLMHFPDDVESLLPVDELKSSKLIFLPINFIDEMDANLEDANNGDHWSLGVLSLLDNTLYIYDSMQIDDDEISEIQLKKLVQKLQSCKTIVHGKLKVRYLKCDQQQNFDDCGVYVIMITCYLINQLLHQDEMSLDISRVKFNPLDARLYIMKLISRLIKE</sequence>
<feature type="region of interest" description="Disordered" evidence="5">
    <location>
        <begin position="94"/>
        <end position="144"/>
    </location>
</feature>
<dbReference type="GeneID" id="8047278"/>
<reference evidence="9 10" key="1">
    <citation type="journal article" date="2009" name="Genome Res.">
        <title>Comparative genomics of the fungal pathogens Candida dubliniensis and Candida albicans.</title>
        <authorList>
            <person name="Jackson A.P."/>
            <person name="Gamble J.A."/>
            <person name="Yeomans T."/>
            <person name="Moran G.P."/>
            <person name="Saunders D."/>
            <person name="Harris D."/>
            <person name="Aslett M."/>
            <person name="Barrell J.F."/>
            <person name="Butler G."/>
            <person name="Citiulo F."/>
            <person name="Coleman D.C."/>
            <person name="de Groot P.W.J."/>
            <person name="Goodwin T.J."/>
            <person name="Quail M.A."/>
            <person name="McQuillan J."/>
            <person name="Munro C.A."/>
            <person name="Pain A."/>
            <person name="Poulter R.T."/>
            <person name="Rajandream M.A."/>
            <person name="Renauld H."/>
            <person name="Spiering M.J."/>
            <person name="Tivey A."/>
            <person name="Gow N.A.R."/>
            <person name="Barrell B."/>
            <person name="Sullivan D.J."/>
            <person name="Berriman M."/>
        </authorList>
    </citation>
    <scope>NUCLEOTIDE SEQUENCE [LARGE SCALE GENOMIC DNA]</scope>
    <source>
        <strain evidence="10">CD36 / ATCC MYA-646 / CBS 7987 / NCPF 3949 / NRRL Y-17841</strain>
    </source>
</reference>
<dbReference type="InterPro" id="IPR038765">
    <property type="entry name" value="Papain-like_cys_pep_sf"/>
</dbReference>
<dbReference type="PROSITE" id="PS50600">
    <property type="entry name" value="ULP_PROTEASE"/>
    <property type="match status" value="1"/>
</dbReference>
<dbReference type="OrthoDB" id="5065855at2759"/>
<evidence type="ECO:0000256" key="5">
    <source>
        <dbReference type="SAM" id="MobiDB-lite"/>
    </source>
</evidence>
<evidence type="ECO:0000256" key="6">
    <source>
        <dbReference type="SAM" id="Phobius"/>
    </source>
</evidence>
<feature type="compositionally biased region" description="Basic and acidic residues" evidence="5">
    <location>
        <begin position="114"/>
        <end position="123"/>
    </location>
</feature>
<dbReference type="AlphaFoldDB" id="B9WDW2"/>
<dbReference type="InterPro" id="IPR003653">
    <property type="entry name" value="Peptidase_C48_C"/>
</dbReference>
<evidence type="ECO:0000259" key="7">
    <source>
        <dbReference type="PROSITE" id="PS50600"/>
    </source>
</evidence>
<keyword evidence="6" id="KW-0472">Membrane</keyword>
<dbReference type="Pfam" id="PF02902">
    <property type="entry name" value="Peptidase_C48"/>
    <property type="match status" value="1"/>
</dbReference>
<dbReference type="Proteomes" id="UP000002605">
    <property type="component" value="Chromosome 3"/>
</dbReference>
<evidence type="ECO:0000313" key="10">
    <source>
        <dbReference type="Proteomes" id="UP000002605"/>
    </source>
</evidence>
<dbReference type="Gene3D" id="3.40.395.10">
    <property type="entry name" value="Adenoviral Proteinase, Chain A"/>
    <property type="match status" value="1"/>
</dbReference>
<evidence type="ECO:0000256" key="3">
    <source>
        <dbReference type="ARBA" id="ARBA00022801"/>
    </source>
</evidence>
<dbReference type="EMBL" id="FM992690">
    <property type="protein sequence ID" value="CAX42869.1"/>
    <property type="molecule type" value="Genomic_DNA"/>
</dbReference>
<feature type="domain" description="Ubiquitin-like protease family profile" evidence="7">
    <location>
        <begin position="188"/>
        <end position="362"/>
    </location>
</feature>
<gene>
    <name evidence="8" type="ordered locus">Cd36_83560</name>
    <name evidence="9" type="ORF">CD36_83560</name>
</gene>
<keyword evidence="10" id="KW-1185">Reference proteome</keyword>
<evidence type="ECO:0000256" key="1">
    <source>
        <dbReference type="ARBA" id="ARBA00005234"/>
    </source>
</evidence>
<evidence type="ECO:0000313" key="8">
    <source>
        <dbReference type="CGD" id="CAL0000161868"/>
    </source>
</evidence>
<keyword evidence="6" id="KW-0812">Transmembrane</keyword>
<evidence type="ECO:0000313" key="9">
    <source>
        <dbReference type="EMBL" id="CAX42869.1"/>
    </source>
</evidence>
<feature type="transmembrane region" description="Helical" evidence="6">
    <location>
        <begin position="12"/>
        <end position="34"/>
    </location>
</feature>
<accession>B9WDW2</accession>
<organism evidence="9 10">
    <name type="scientific">Candida dubliniensis (strain CD36 / ATCC MYA-646 / CBS 7987 / NCPF 3949 / NRRL Y-17841)</name>
    <name type="common">Yeast</name>
    <dbReference type="NCBI Taxonomy" id="573826"/>
    <lineage>
        <taxon>Eukaryota</taxon>
        <taxon>Fungi</taxon>
        <taxon>Dikarya</taxon>
        <taxon>Ascomycota</taxon>
        <taxon>Saccharomycotina</taxon>
        <taxon>Pichiomycetes</taxon>
        <taxon>Debaryomycetaceae</taxon>
        <taxon>Candida/Lodderomyces clade</taxon>
        <taxon>Candida</taxon>
    </lineage>
</organism>
<dbReference type="PANTHER" id="PTHR46468:SF1">
    <property type="entry name" value="SENTRIN-SPECIFIC PROTEASE 8"/>
    <property type="match status" value="1"/>
</dbReference>
<evidence type="ECO:0000256" key="4">
    <source>
        <dbReference type="ARBA" id="ARBA00022807"/>
    </source>
</evidence>
<dbReference type="HOGENOM" id="CLU_063260_0_0_1"/>
<dbReference type="CGD" id="CAL0000161868">
    <property type="gene designation" value="Cd36_83560"/>
</dbReference>
<comment type="similarity">
    <text evidence="1">Belongs to the peptidase C48 family.</text>
</comment>
<dbReference type="PANTHER" id="PTHR46468">
    <property type="entry name" value="SENTRIN-SPECIFIC PROTEASE 8"/>
    <property type="match status" value="1"/>
</dbReference>
<dbReference type="GO" id="GO:0000338">
    <property type="term" value="P:protein deneddylation"/>
    <property type="evidence" value="ECO:0007669"/>
    <property type="project" value="UniProtKB-ARBA"/>
</dbReference>
<dbReference type="RefSeq" id="XP_002419279.1">
    <property type="nucleotide sequence ID" value="XM_002419234.1"/>
</dbReference>
<dbReference type="GO" id="GO:0008234">
    <property type="term" value="F:cysteine-type peptidase activity"/>
    <property type="evidence" value="ECO:0007669"/>
    <property type="project" value="UniProtKB-KW"/>
</dbReference>
<dbReference type="GO" id="GO:0019784">
    <property type="term" value="F:deNEDDylase activity"/>
    <property type="evidence" value="ECO:0007669"/>
    <property type="project" value="InterPro"/>
</dbReference>
<dbReference type="KEGG" id="cdu:CD36_83560"/>
<feature type="compositionally biased region" description="Basic residues" evidence="5">
    <location>
        <begin position="124"/>
        <end position="136"/>
    </location>
</feature>
<proteinExistence type="inferred from homology"/>
<keyword evidence="3 9" id="KW-0378">Hydrolase</keyword>
<protein>
    <submittedName>
        <fullName evidence="9">Ubiquitin-like-specific protease, putative</fullName>
        <ecNumber evidence="9">3.4.22.-</ecNumber>
    </submittedName>
</protein>
<keyword evidence="2 9" id="KW-0645">Protease</keyword>
<dbReference type="InterPro" id="IPR044613">
    <property type="entry name" value="Nep1/2-like"/>
</dbReference>
<dbReference type="FunFam" id="3.40.395.10:FF:000008">
    <property type="entry name" value="Ulp1 protease family protein"/>
    <property type="match status" value="1"/>
</dbReference>
<dbReference type="eggNOG" id="KOG3246">
    <property type="taxonomic scope" value="Eukaryota"/>
</dbReference>
<dbReference type="EC" id="3.4.22.-" evidence="9"/>
<dbReference type="VEuPathDB" id="FungiDB:CD36_83560"/>
<dbReference type="GO" id="GO:0006508">
    <property type="term" value="P:proteolysis"/>
    <property type="evidence" value="ECO:0007669"/>
    <property type="project" value="UniProtKB-KW"/>
</dbReference>
<name>B9WDW2_CANDC</name>
<keyword evidence="4" id="KW-0788">Thiol protease</keyword>
<keyword evidence="6" id="KW-1133">Transmembrane helix</keyword>
<dbReference type="SUPFAM" id="SSF54001">
    <property type="entry name" value="Cysteine proteinases"/>
    <property type="match status" value="1"/>
</dbReference>